<dbReference type="GeneID" id="5469884"/>
<protein>
    <submittedName>
        <fullName evidence="1">Uncharacterized protein n716L</fullName>
    </submittedName>
</protein>
<evidence type="ECO:0000313" key="1">
    <source>
        <dbReference type="EMBL" id="ABT16001.1"/>
    </source>
</evidence>
<accession>A7J870</accession>
<dbReference type="RefSeq" id="YP_001426348.1">
    <property type="nucleotide sequence ID" value="NC_008603.1"/>
</dbReference>
<proteinExistence type="predicted"/>
<name>A7J870_PBCVF</name>
<sequence>MISFVLVTLPLSPSICLCTACCVPYGMGLALFPAFLKWYSTLFLHSPLPGRERVPRNLLVYSNCGISRYLLCIMLPSSP</sequence>
<dbReference type="Proteomes" id="UP000204095">
    <property type="component" value="Segment"/>
</dbReference>
<gene>
    <name evidence="1" type="primary">n716L</name>
    <name evidence="1" type="ORF">FR483_n716L</name>
</gene>
<dbReference type="KEGG" id="vg:5469884"/>
<evidence type="ECO:0000313" key="2">
    <source>
        <dbReference type="Proteomes" id="UP000204095"/>
    </source>
</evidence>
<reference evidence="1 2" key="1">
    <citation type="journal article" date="2007" name="Virology">
        <title>Sequence and annotation of the 314-kb MT325 and the 321-kb FR483 viruses that infect Chlorella Pbi.</title>
        <authorList>
            <person name="Fitzgerald L.A."/>
            <person name="Graves M.V."/>
            <person name="Li X."/>
            <person name="Feldblyum T."/>
            <person name="Hartigan J."/>
            <person name="Van Etten J.L."/>
        </authorList>
    </citation>
    <scope>NUCLEOTIDE SEQUENCE [LARGE SCALE GENOMIC DNA]</scope>
    <source>
        <strain evidence="1 2">FR483</strain>
    </source>
</reference>
<organism evidence="1 2">
    <name type="scientific">Paramecium bursaria Chlorella virus FR483</name>
    <name type="common">PBCV-FR483</name>
    <dbReference type="NCBI Taxonomy" id="399781"/>
    <lineage>
        <taxon>Viruses</taxon>
        <taxon>Varidnaviria</taxon>
        <taxon>Bamfordvirae</taxon>
        <taxon>Nucleocytoviricota</taxon>
        <taxon>Megaviricetes</taxon>
        <taxon>Algavirales</taxon>
        <taxon>Phycodnaviridae</taxon>
        <taxon>Chlorovirus</taxon>
        <taxon>Chlorovirus conductrix</taxon>
        <taxon>Paramecium bursaria Chlorella virus A1</taxon>
    </lineage>
</organism>
<dbReference type="EMBL" id="DQ890022">
    <property type="protein sequence ID" value="ABT16001.1"/>
    <property type="molecule type" value="Genomic_DNA"/>
</dbReference>
<organismHost>
    <name type="scientific">Paramecium bursaria</name>
    <dbReference type="NCBI Taxonomy" id="74790"/>
</organismHost>